<organism evidence="1 2">
    <name type="scientific">Flavobacterium laiguense</name>
    <dbReference type="NCBI Taxonomy" id="2169409"/>
    <lineage>
        <taxon>Bacteria</taxon>
        <taxon>Pseudomonadati</taxon>
        <taxon>Bacteroidota</taxon>
        <taxon>Flavobacteriia</taxon>
        <taxon>Flavobacteriales</taxon>
        <taxon>Flavobacteriaceae</taxon>
        <taxon>Flavobacterium</taxon>
    </lineage>
</organism>
<keyword evidence="2" id="KW-1185">Reference proteome</keyword>
<feature type="non-terminal residue" evidence="1">
    <location>
        <position position="1"/>
    </location>
</feature>
<dbReference type="Proteomes" id="UP000245618">
    <property type="component" value="Unassembled WGS sequence"/>
</dbReference>
<gene>
    <name evidence="1" type="ORF">DB891_16875</name>
</gene>
<dbReference type="AlphaFoldDB" id="A0A2U1JKF5"/>
<evidence type="ECO:0000313" key="1">
    <source>
        <dbReference type="EMBL" id="PWA05495.1"/>
    </source>
</evidence>
<dbReference type="EMBL" id="QCZH01000035">
    <property type="protein sequence ID" value="PWA05495.1"/>
    <property type="molecule type" value="Genomic_DNA"/>
</dbReference>
<protein>
    <submittedName>
        <fullName evidence="1">Uncharacterized protein</fullName>
    </submittedName>
</protein>
<proteinExistence type="predicted"/>
<dbReference type="RefSeq" id="WP_189337164.1">
    <property type="nucleotide sequence ID" value="NZ_QCZH01000035.1"/>
</dbReference>
<comment type="caution">
    <text evidence="1">The sequence shown here is derived from an EMBL/GenBank/DDBJ whole genome shotgun (WGS) entry which is preliminary data.</text>
</comment>
<name>A0A2U1JKF5_9FLAO</name>
<evidence type="ECO:0000313" key="2">
    <source>
        <dbReference type="Proteomes" id="UP000245618"/>
    </source>
</evidence>
<sequence length="136" mass="16181">WWSIYSETGGQFTLEWGGQFDRFFQVTTGEVMEDFTMLFHLLIGNANLVKSYIKLDKRGSNFYYKDSKRIFEENFQFVLEKLKTDKSIKDETLKFAREQSKKNGEPDADEEMGDYIFEKSLRDIYKIHSDAFKFDC</sequence>
<reference evidence="1 2" key="1">
    <citation type="submission" date="2018-04" db="EMBL/GenBank/DDBJ databases">
        <title>Flavobacterium sp. nov., isolated from glacier ice.</title>
        <authorList>
            <person name="Liu Q."/>
            <person name="Xin Y.-H."/>
        </authorList>
    </citation>
    <scope>NUCLEOTIDE SEQUENCE [LARGE SCALE GENOMIC DNA]</scope>
    <source>
        <strain evidence="1 2">LB2P30</strain>
    </source>
</reference>
<accession>A0A2U1JKF5</accession>